<dbReference type="PANTHER" id="PTHR30055">
    <property type="entry name" value="HTH-TYPE TRANSCRIPTIONAL REGULATOR RUTR"/>
    <property type="match status" value="1"/>
</dbReference>
<organism evidence="6 7">
    <name type="scientific">Breznakia pachnodae</name>
    <dbReference type="NCBI Taxonomy" id="265178"/>
    <lineage>
        <taxon>Bacteria</taxon>
        <taxon>Bacillati</taxon>
        <taxon>Bacillota</taxon>
        <taxon>Erysipelotrichia</taxon>
        <taxon>Erysipelotrichales</taxon>
        <taxon>Erysipelotrichaceae</taxon>
        <taxon>Breznakia</taxon>
    </lineage>
</organism>
<evidence type="ECO:0000259" key="5">
    <source>
        <dbReference type="PROSITE" id="PS50977"/>
    </source>
</evidence>
<proteinExistence type="predicted"/>
<evidence type="ECO:0000313" key="6">
    <source>
        <dbReference type="EMBL" id="MDQ0360602.1"/>
    </source>
</evidence>
<protein>
    <submittedName>
        <fullName evidence="6">AcrR family transcriptional regulator</fullName>
    </submittedName>
</protein>
<sequence>MKTPTKVKILNTARDLFNKEGYNRVSMRDIAAALDMSVGNLTYHFKKKEDLVEAIVLRSHMAYVIPQPASSIEELDELFKKKRVHHKDNAYYYRHYKQLSRISIIIKDVQQEATYDFYHALKKTFENLQANGLMQKESIPNQYDSLIQIIMASNVYGAPEVTGFEKRPLVETYWNVIHFFLTDKGKDDYHKMRTQNIS</sequence>
<dbReference type="EMBL" id="JAUSUR010000002">
    <property type="protein sequence ID" value="MDQ0360602.1"/>
    <property type="molecule type" value="Genomic_DNA"/>
</dbReference>
<dbReference type="Gene3D" id="1.10.357.10">
    <property type="entry name" value="Tetracycline Repressor, domain 2"/>
    <property type="match status" value="1"/>
</dbReference>
<keyword evidence="7" id="KW-1185">Reference proteome</keyword>
<feature type="domain" description="HTH tetR-type" evidence="5">
    <location>
        <begin position="3"/>
        <end position="63"/>
    </location>
</feature>
<gene>
    <name evidence="6" type="ORF">J2S15_001347</name>
</gene>
<dbReference type="InterPro" id="IPR001647">
    <property type="entry name" value="HTH_TetR"/>
</dbReference>
<accession>A0ABU0E138</accession>
<keyword evidence="3" id="KW-0804">Transcription</keyword>
<name>A0ABU0E138_9FIRM</name>
<dbReference type="InterPro" id="IPR009057">
    <property type="entry name" value="Homeodomain-like_sf"/>
</dbReference>
<feature type="DNA-binding region" description="H-T-H motif" evidence="4">
    <location>
        <begin position="26"/>
        <end position="45"/>
    </location>
</feature>
<comment type="caution">
    <text evidence="6">The sequence shown here is derived from an EMBL/GenBank/DDBJ whole genome shotgun (WGS) entry which is preliminary data.</text>
</comment>
<dbReference type="InterPro" id="IPR050109">
    <property type="entry name" value="HTH-type_TetR-like_transc_reg"/>
</dbReference>
<evidence type="ECO:0000256" key="2">
    <source>
        <dbReference type="ARBA" id="ARBA00023125"/>
    </source>
</evidence>
<evidence type="ECO:0000256" key="4">
    <source>
        <dbReference type="PROSITE-ProRule" id="PRU00335"/>
    </source>
</evidence>
<keyword evidence="1" id="KW-0805">Transcription regulation</keyword>
<reference evidence="6 7" key="1">
    <citation type="submission" date="2023-07" db="EMBL/GenBank/DDBJ databases">
        <title>Genomic Encyclopedia of Type Strains, Phase IV (KMG-IV): sequencing the most valuable type-strain genomes for metagenomic binning, comparative biology and taxonomic classification.</title>
        <authorList>
            <person name="Goeker M."/>
        </authorList>
    </citation>
    <scope>NUCLEOTIDE SEQUENCE [LARGE SCALE GENOMIC DNA]</scope>
    <source>
        <strain evidence="6 7">DSM 16784</strain>
    </source>
</reference>
<dbReference type="SUPFAM" id="SSF46689">
    <property type="entry name" value="Homeodomain-like"/>
    <property type="match status" value="1"/>
</dbReference>
<keyword evidence="2 4" id="KW-0238">DNA-binding</keyword>
<dbReference type="PRINTS" id="PR00455">
    <property type="entry name" value="HTHTETR"/>
</dbReference>
<dbReference type="RefSeq" id="WP_307406638.1">
    <property type="nucleotide sequence ID" value="NZ_JAUSUR010000002.1"/>
</dbReference>
<evidence type="ECO:0000313" key="7">
    <source>
        <dbReference type="Proteomes" id="UP001230220"/>
    </source>
</evidence>
<evidence type="ECO:0000256" key="1">
    <source>
        <dbReference type="ARBA" id="ARBA00023015"/>
    </source>
</evidence>
<dbReference type="PANTHER" id="PTHR30055:SF234">
    <property type="entry name" value="HTH-TYPE TRANSCRIPTIONAL REGULATOR BETI"/>
    <property type="match status" value="1"/>
</dbReference>
<dbReference type="PROSITE" id="PS50977">
    <property type="entry name" value="HTH_TETR_2"/>
    <property type="match status" value="1"/>
</dbReference>
<evidence type="ECO:0000256" key="3">
    <source>
        <dbReference type="ARBA" id="ARBA00023163"/>
    </source>
</evidence>
<dbReference type="Pfam" id="PF00440">
    <property type="entry name" value="TetR_N"/>
    <property type="match status" value="1"/>
</dbReference>
<dbReference type="Proteomes" id="UP001230220">
    <property type="component" value="Unassembled WGS sequence"/>
</dbReference>